<protein>
    <submittedName>
        <fullName evidence="2">Uncharacterized protein</fullName>
    </submittedName>
</protein>
<feature type="compositionally biased region" description="Basic and acidic residues" evidence="1">
    <location>
        <begin position="68"/>
        <end position="77"/>
    </location>
</feature>
<feature type="region of interest" description="Disordered" evidence="1">
    <location>
        <begin position="254"/>
        <end position="281"/>
    </location>
</feature>
<feature type="compositionally biased region" description="Basic residues" evidence="1">
    <location>
        <begin position="7"/>
        <end position="17"/>
    </location>
</feature>
<dbReference type="HOGENOM" id="CLU_989780_0_0_11"/>
<accession>Q742I4</accession>
<reference evidence="2 3" key="1">
    <citation type="journal article" date="2005" name="Proc. Natl. Acad. Sci. U.S.A.">
        <title>The complete genome sequence of Mycobacterium avium subspecies paratuberculosis.</title>
        <authorList>
            <person name="Li L."/>
            <person name="Bannantine J.P."/>
            <person name="Zhang Q."/>
            <person name="Amonsin A."/>
            <person name="May B.J."/>
            <person name="Alt D."/>
            <person name="Banerji N."/>
            <person name="Kanjilal S."/>
            <person name="Kapur V."/>
        </authorList>
    </citation>
    <scope>NUCLEOTIDE SEQUENCE [LARGE SCALE GENOMIC DNA]</scope>
    <source>
        <strain evidence="3">ATCC BAA-968 / K-10</strain>
    </source>
</reference>
<name>Q742I4_MYCPA</name>
<dbReference type="AlphaFoldDB" id="Q742I4"/>
<evidence type="ECO:0000256" key="1">
    <source>
        <dbReference type="SAM" id="MobiDB-lite"/>
    </source>
</evidence>
<dbReference type="Proteomes" id="UP000000580">
    <property type="component" value="Chromosome"/>
</dbReference>
<sequence>MTPFRTTRNHGVSRIHRPSTDHRSALTFGLRNERSPSAATKGLHGGNDENHRLRARSNRTAGTHLRHRSFDPRRREMTPGGPHRGGRGEPDDRGANRDALSHFFAGPTDDDRARLRADLLARAGQVRATGWEPYHGLWSTGEVIGVALLLGDHAELAALGETVQSALERWAFDLWGLDGGQADVDDGCEETREWFLDAAYEFGGQEAVRERSEEPAAEDIPMSELLAAESGHDVDFDPERLGELASDDALREQLSRAAESPTVRRARPRRSSYSDPRDGAK</sequence>
<proteinExistence type="predicted"/>
<feature type="compositionally biased region" description="Basic and acidic residues" evidence="1">
    <location>
        <begin position="86"/>
        <end position="100"/>
    </location>
</feature>
<evidence type="ECO:0000313" key="2">
    <source>
        <dbReference type="EMBL" id="AAS03168.1"/>
    </source>
</evidence>
<dbReference type="eggNOG" id="ENOG5031VQA">
    <property type="taxonomic scope" value="Bacteria"/>
</dbReference>
<organism evidence="2 3">
    <name type="scientific">Mycolicibacterium paratuberculosis (strain ATCC BAA-968 / K-10)</name>
    <name type="common">Mycobacterium paratuberculosis</name>
    <dbReference type="NCBI Taxonomy" id="262316"/>
    <lineage>
        <taxon>Bacteria</taxon>
        <taxon>Bacillati</taxon>
        <taxon>Actinomycetota</taxon>
        <taxon>Actinomycetes</taxon>
        <taxon>Mycobacteriales</taxon>
        <taxon>Mycobacteriaceae</taxon>
        <taxon>Mycobacterium</taxon>
        <taxon>Mycobacterium avium complex (MAC)</taxon>
    </lineage>
</organism>
<keyword evidence="3" id="KW-1185">Reference proteome</keyword>
<evidence type="ECO:0000313" key="3">
    <source>
        <dbReference type="Proteomes" id="UP000000580"/>
    </source>
</evidence>
<feature type="region of interest" description="Disordered" evidence="1">
    <location>
        <begin position="1"/>
        <end position="104"/>
    </location>
</feature>
<dbReference type="KEGG" id="mpa:MAP_0851"/>
<dbReference type="STRING" id="262316.MAP_0851"/>
<gene>
    <name evidence="2" type="ordered locus">MAP_0851</name>
</gene>
<dbReference type="EMBL" id="AE016958">
    <property type="protein sequence ID" value="AAS03168.1"/>
    <property type="molecule type" value="Genomic_DNA"/>
</dbReference>